<keyword evidence="19" id="KW-1185">Reference proteome</keyword>
<dbReference type="GO" id="GO:0046872">
    <property type="term" value="F:metal ion binding"/>
    <property type="evidence" value="ECO:0007669"/>
    <property type="project" value="UniProtKB-KW"/>
</dbReference>
<dbReference type="GO" id="GO:0016787">
    <property type="term" value="F:hydrolase activity"/>
    <property type="evidence" value="ECO:0007669"/>
    <property type="project" value="UniProtKB-KW"/>
</dbReference>
<protein>
    <recommendedName>
        <fullName evidence="15">lytic cellulose monooxygenase (C4-dehydrogenating)</fullName>
        <ecNumber evidence="15">1.14.99.56</ecNumber>
    </recommendedName>
</protein>
<evidence type="ECO:0000256" key="15">
    <source>
        <dbReference type="ARBA" id="ARBA00047174"/>
    </source>
</evidence>
<keyword evidence="6" id="KW-0136">Cellulose degradation</keyword>
<proteinExistence type="inferred from homology"/>
<keyword evidence="3" id="KW-0964">Secreted</keyword>
<evidence type="ECO:0000256" key="11">
    <source>
        <dbReference type="ARBA" id="ARBA00023277"/>
    </source>
</evidence>
<gene>
    <name evidence="18" type="ORF">B0H66DRAFT_562097</name>
</gene>
<keyword evidence="10" id="KW-1015">Disulfide bond</keyword>
<dbReference type="Gene3D" id="2.70.50.70">
    <property type="match status" value="1"/>
</dbReference>
<dbReference type="Proteomes" id="UP001283341">
    <property type="component" value="Unassembled WGS sequence"/>
</dbReference>
<keyword evidence="9" id="KW-0503">Monooxygenase</keyword>
<dbReference type="InterPro" id="IPR005103">
    <property type="entry name" value="AA9_LPMO"/>
</dbReference>
<organism evidence="18 19">
    <name type="scientific">Apodospora peruviana</name>
    <dbReference type="NCBI Taxonomy" id="516989"/>
    <lineage>
        <taxon>Eukaryota</taxon>
        <taxon>Fungi</taxon>
        <taxon>Dikarya</taxon>
        <taxon>Ascomycota</taxon>
        <taxon>Pezizomycotina</taxon>
        <taxon>Sordariomycetes</taxon>
        <taxon>Sordariomycetidae</taxon>
        <taxon>Sordariales</taxon>
        <taxon>Lasiosphaeriaceae</taxon>
        <taxon>Apodospora</taxon>
    </lineage>
</organism>
<evidence type="ECO:0000256" key="14">
    <source>
        <dbReference type="ARBA" id="ARBA00045077"/>
    </source>
</evidence>
<dbReference type="CDD" id="cd21175">
    <property type="entry name" value="LPMO_AA9"/>
    <property type="match status" value="1"/>
</dbReference>
<evidence type="ECO:0000256" key="13">
    <source>
        <dbReference type="ARBA" id="ARBA00044502"/>
    </source>
</evidence>
<dbReference type="GO" id="GO:0004497">
    <property type="term" value="F:monooxygenase activity"/>
    <property type="evidence" value="ECO:0007669"/>
    <property type="project" value="UniProtKB-KW"/>
</dbReference>
<comment type="subcellular location">
    <subcellularLocation>
        <location evidence="2">Secreted</location>
    </subcellularLocation>
</comment>
<keyword evidence="4" id="KW-0479">Metal-binding</keyword>
<dbReference type="EMBL" id="JAUEDM010000005">
    <property type="protein sequence ID" value="KAK3316755.1"/>
    <property type="molecule type" value="Genomic_DNA"/>
</dbReference>
<comment type="catalytic activity">
    <reaction evidence="14">
        <text>[(1-&gt;4)-beta-D-glucosyl]n+m + reduced acceptor + O2 = 4-dehydro-beta-D-glucosyl-[(1-&gt;4)-beta-D-glucosyl]n-1 + [(1-&gt;4)-beta-D-glucosyl]m + acceptor + H2O.</text>
        <dbReference type="EC" id="1.14.99.56"/>
    </reaction>
</comment>
<dbReference type="GO" id="GO:0005576">
    <property type="term" value="C:extracellular region"/>
    <property type="evidence" value="ECO:0007669"/>
    <property type="project" value="UniProtKB-SubCell"/>
</dbReference>
<feature type="chain" id="PRO_5042064474" description="lytic cellulose monooxygenase (C4-dehydrogenating)" evidence="16">
    <location>
        <begin position="22"/>
        <end position="225"/>
    </location>
</feature>
<keyword evidence="7" id="KW-0560">Oxidoreductase</keyword>
<dbReference type="PANTHER" id="PTHR33353:SF11">
    <property type="entry name" value="GLYCOSYLHYDROLASE FAMILY 61-7 PROTEIN"/>
    <property type="match status" value="1"/>
</dbReference>
<sequence length="225" mass="24062">MKTALSVVAALSLGAAQMVSGHYIFQQFALGSTKFAVYDHIRKNTNNNSPVLSLTSNDLRCNVGGASGANTATLDVKAGDPFTFKADQAVYHQGPISLYMSKAPGAVTDYDGSGDWFKIYDWGPSFTGGQASWPLRTDYTYNIPKCIQNGEYLLRIQSLAIHNPGSTPQFYISCAQVNVTGGGNANPSPTVKIPGAFKATDPGYTANIYNNFKSYTVPGPSVFTC</sequence>
<reference evidence="18" key="1">
    <citation type="journal article" date="2023" name="Mol. Phylogenet. Evol.">
        <title>Genome-scale phylogeny and comparative genomics of the fungal order Sordariales.</title>
        <authorList>
            <person name="Hensen N."/>
            <person name="Bonometti L."/>
            <person name="Westerberg I."/>
            <person name="Brannstrom I.O."/>
            <person name="Guillou S."/>
            <person name="Cros-Aarteil S."/>
            <person name="Calhoun S."/>
            <person name="Haridas S."/>
            <person name="Kuo A."/>
            <person name="Mondo S."/>
            <person name="Pangilinan J."/>
            <person name="Riley R."/>
            <person name="LaButti K."/>
            <person name="Andreopoulos B."/>
            <person name="Lipzen A."/>
            <person name="Chen C."/>
            <person name="Yan M."/>
            <person name="Daum C."/>
            <person name="Ng V."/>
            <person name="Clum A."/>
            <person name="Steindorff A."/>
            <person name="Ohm R.A."/>
            <person name="Martin F."/>
            <person name="Silar P."/>
            <person name="Natvig D.O."/>
            <person name="Lalanne C."/>
            <person name="Gautier V."/>
            <person name="Ament-Velasquez S.L."/>
            <person name="Kruys A."/>
            <person name="Hutchinson M.I."/>
            <person name="Powell A.J."/>
            <person name="Barry K."/>
            <person name="Miller A.N."/>
            <person name="Grigoriev I.V."/>
            <person name="Debuchy R."/>
            <person name="Gladieux P."/>
            <person name="Hiltunen Thoren M."/>
            <person name="Johannesson H."/>
        </authorList>
    </citation>
    <scope>NUCLEOTIDE SEQUENCE</scope>
    <source>
        <strain evidence="18">CBS 118394</strain>
    </source>
</reference>
<evidence type="ECO:0000256" key="16">
    <source>
        <dbReference type="SAM" id="SignalP"/>
    </source>
</evidence>
<evidence type="ECO:0000259" key="17">
    <source>
        <dbReference type="Pfam" id="PF03443"/>
    </source>
</evidence>
<evidence type="ECO:0000256" key="5">
    <source>
        <dbReference type="ARBA" id="ARBA00022729"/>
    </source>
</evidence>
<evidence type="ECO:0000256" key="9">
    <source>
        <dbReference type="ARBA" id="ARBA00023033"/>
    </source>
</evidence>
<keyword evidence="11" id="KW-0119">Carbohydrate metabolism</keyword>
<evidence type="ECO:0000256" key="8">
    <source>
        <dbReference type="ARBA" id="ARBA00023008"/>
    </source>
</evidence>
<evidence type="ECO:0000256" key="7">
    <source>
        <dbReference type="ARBA" id="ARBA00023002"/>
    </source>
</evidence>
<reference evidence="18" key="2">
    <citation type="submission" date="2023-06" db="EMBL/GenBank/DDBJ databases">
        <authorList>
            <consortium name="Lawrence Berkeley National Laboratory"/>
            <person name="Haridas S."/>
            <person name="Hensen N."/>
            <person name="Bonometti L."/>
            <person name="Westerberg I."/>
            <person name="Brannstrom I.O."/>
            <person name="Guillou S."/>
            <person name="Cros-Aarteil S."/>
            <person name="Calhoun S."/>
            <person name="Kuo A."/>
            <person name="Mondo S."/>
            <person name="Pangilinan J."/>
            <person name="Riley R."/>
            <person name="Labutti K."/>
            <person name="Andreopoulos B."/>
            <person name="Lipzen A."/>
            <person name="Chen C."/>
            <person name="Yanf M."/>
            <person name="Daum C."/>
            <person name="Ng V."/>
            <person name="Clum A."/>
            <person name="Steindorff A."/>
            <person name="Ohm R."/>
            <person name="Martin F."/>
            <person name="Silar P."/>
            <person name="Natvig D."/>
            <person name="Lalanne C."/>
            <person name="Gautier V."/>
            <person name="Ament-Velasquez S.L."/>
            <person name="Kruys A."/>
            <person name="Hutchinson M.I."/>
            <person name="Powell A.J."/>
            <person name="Barry K."/>
            <person name="Miller A.N."/>
            <person name="Grigoriev I.V."/>
            <person name="Debuchy R."/>
            <person name="Gladieux P."/>
            <person name="Thoren M.H."/>
            <person name="Johannesson H."/>
        </authorList>
    </citation>
    <scope>NUCLEOTIDE SEQUENCE</scope>
    <source>
        <strain evidence="18">CBS 118394</strain>
    </source>
</reference>
<comment type="caution">
    <text evidence="18">The sequence shown here is derived from an EMBL/GenBank/DDBJ whole genome shotgun (WGS) entry which is preliminary data.</text>
</comment>
<evidence type="ECO:0000313" key="18">
    <source>
        <dbReference type="EMBL" id="KAK3316755.1"/>
    </source>
</evidence>
<evidence type="ECO:0000256" key="1">
    <source>
        <dbReference type="ARBA" id="ARBA00001973"/>
    </source>
</evidence>
<dbReference type="AlphaFoldDB" id="A0AAE0I1J0"/>
<feature type="signal peptide" evidence="16">
    <location>
        <begin position="1"/>
        <end position="21"/>
    </location>
</feature>
<comment type="cofactor">
    <cofactor evidence="1">
        <name>Cu(2+)</name>
        <dbReference type="ChEBI" id="CHEBI:29036"/>
    </cofactor>
</comment>
<evidence type="ECO:0000256" key="4">
    <source>
        <dbReference type="ARBA" id="ARBA00022723"/>
    </source>
</evidence>
<comment type="similarity">
    <text evidence="13">Belongs to the polysaccharide monooxygenase AA9 family.</text>
</comment>
<evidence type="ECO:0000313" key="19">
    <source>
        <dbReference type="Proteomes" id="UP001283341"/>
    </source>
</evidence>
<keyword evidence="12" id="KW-0624">Polysaccharide degradation</keyword>
<keyword evidence="18" id="KW-0378">Hydrolase</keyword>
<evidence type="ECO:0000256" key="2">
    <source>
        <dbReference type="ARBA" id="ARBA00004613"/>
    </source>
</evidence>
<evidence type="ECO:0000256" key="6">
    <source>
        <dbReference type="ARBA" id="ARBA00023001"/>
    </source>
</evidence>
<evidence type="ECO:0000256" key="12">
    <source>
        <dbReference type="ARBA" id="ARBA00023326"/>
    </source>
</evidence>
<evidence type="ECO:0000256" key="3">
    <source>
        <dbReference type="ARBA" id="ARBA00022525"/>
    </source>
</evidence>
<keyword evidence="8" id="KW-0186">Copper</keyword>
<dbReference type="Pfam" id="PF03443">
    <property type="entry name" value="AA9"/>
    <property type="match status" value="1"/>
</dbReference>
<dbReference type="InterPro" id="IPR049892">
    <property type="entry name" value="AA9"/>
</dbReference>
<keyword evidence="5 16" id="KW-0732">Signal</keyword>
<dbReference type="PANTHER" id="PTHR33353">
    <property type="entry name" value="PUTATIVE (AFU_ORTHOLOGUE AFUA_1G12560)-RELATED"/>
    <property type="match status" value="1"/>
</dbReference>
<dbReference type="GO" id="GO:0030245">
    <property type="term" value="P:cellulose catabolic process"/>
    <property type="evidence" value="ECO:0007669"/>
    <property type="project" value="UniProtKB-KW"/>
</dbReference>
<name>A0AAE0I1J0_9PEZI</name>
<feature type="domain" description="Auxiliary Activity family 9 catalytic" evidence="17">
    <location>
        <begin position="22"/>
        <end position="214"/>
    </location>
</feature>
<accession>A0AAE0I1J0</accession>
<evidence type="ECO:0000256" key="10">
    <source>
        <dbReference type="ARBA" id="ARBA00023157"/>
    </source>
</evidence>
<dbReference type="EC" id="1.14.99.56" evidence="15"/>